<evidence type="ECO:0000313" key="2">
    <source>
        <dbReference type="Proteomes" id="UP001050975"/>
    </source>
</evidence>
<dbReference type="EMBL" id="BLAY01000170">
    <property type="protein sequence ID" value="GET42586.1"/>
    <property type="molecule type" value="Genomic_DNA"/>
</dbReference>
<comment type="caution">
    <text evidence="1">The sequence shown here is derived from an EMBL/GenBank/DDBJ whole genome shotgun (WGS) entry which is preliminary data.</text>
</comment>
<name>A0AAV3XM02_9CYAN</name>
<sequence>MLYIFSRINGGRDKAAISFIALLTFFPLPCPYNVVLHPIQNRFQSGGWGQGSNKFYRIAQSFSPALSLRRQNIILSHELQSSLTISLRPNTHKSLLLENLDPSSRSHS</sequence>
<proteinExistence type="predicted"/>
<protein>
    <submittedName>
        <fullName evidence="1">Uncharacterized protein</fullName>
    </submittedName>
</protein>
<keyword evidence="2" id="KW-1185">Reference proteome</keyword>
<dbReference type="AlphaFoldDB" id="A0AAV3XM02"/>
<accession>A0AAV3XM02</accession>
<dbReference type="Proteomes" id="UP001050975">
    <property type="component" value="Unassembled WGS sequence"/>
</dbReference>
<evidence type="ECO:0000313" key="1">
    <source>
        <dbReference type="EMBL" id="GET42586.1"/>
    </source>
</evidence>
<gene>
    <name evidence="1" type="ORF">MiSe_74040</name>
</gene>
<organism evidence="1 2">
    <name type="scientific">Microseira wollei NIES-4236</name>
    <dbReference type="NCBI Taxonomy" id="2530354"/>
    <lineage>
        <taxon>Bacteria</taxon>
        <taxon>Bacillati</taxon>
        <taxon>Cyanobacteriota</taxon>
        <taxon>Cyanophyceae</taxon>
        <taxon>Oscillatoriophycideae</taxon>
        <taxon>Aerosakkonematales</taxon>
        <taxon>Aerosakkonemataceae</taxon>
        <taxon>Microseira</taxon>
    </lineage>
</organism>
<reference evidence="1" key="1">
    <citation type="submission" date="2019-10" db="EMBL/GenBank/DDBJ databases">
        <title>Draft genome sequece of Microseira wollei NIES-4236.</title>
        <authorList>
            <person name="Yamaguchi H."/>
            <person name="Suzuki S."/>
            <person name="Kawachi M."/>
        </authorList>
    </citation>
    <scope>NUCLEOTIDE SEQUENCE</scope>
    <source>
        <strain evidence="1">NIES-4236</strain>
    </source>
</reference>